<dbReference type="EMBL" id="VLTM01000215">
    <property type="protein sequence ID" value="KAA0145901.1"/>
    <property type="molecule type" value="Genomic_DNA"/>
</dbReference>
<gene>
    <name evidence="1" type="ORF">FNF31_07917</name>
</gene>
<accession>A0A5A8C1Y6</accession>
<organism evidence="1 2">
    <name type="scientific">Cafeteria roenbergensis</name>
    <name type="common">Marine flagellate</name>
    <dbReference type="NCBI Taxonomy" id="33653"/>
    <lineage>
        <taxon>Eukaryota</taxon>
        <taxon>Sar</taxon>
        <taxon>Stramenopiles</taxon>
        <taxon>Bigyra</taxon>
        <taxon>Opalozoa</taxon>
        <taxon>Bicosoecida</taxon>
        <taxon>Cafeteriaceae</taxon>
        <taxon>Cafeteria</taxon>
    </lineage>
</organism>
<dbReference type="PANTHER" id="PTHR37560">
    <property type="entry name" value="UPF0210 PROTEIN SPR0218"/>
    <property type="match status" value="1"/>
</dbReference>
<evidence type="ECO:0000313" key="1">
    <source>
        <dbReference type="EMBL" id="KAA0145901.1"/>
    </source>
</evidence>
<dbReference type="PANTHER" id="PTHR37560:SF2">
    <property type="entry name" value="DUF711 DOMAIN-CONTAINING PROTEIN"/>
    <property type="match status" value="1"/>
</dbReference>
<dbReference type="Pfam" id="PF05167">
    <property type="entry name" value="DUF711"/>
    <property type="match status" value="2"/>
</dbReference>
<reference evidence="1 2" key="1">
    <citation type="submission" date="2019-07" db="EMBL/GenBank/DDBJ databases">
        <title>Genomes of Cafeteria roenbergensis.</title>
        <authorList>
            <person name="Fischer M.G."/>
            <person name="Hackl T."/>
            <person name="Roman M."/>
        </authorList>
    </citation>
    <scope>NUCLEOTIDE SEQUENCE [LARGE SCALE GENOMIC DNA]</scope>
    <source>
        <strain evidence="1 2">Cflag</strain>
    </source>
</reference>
<dbReference type="AlphaFoldDB" id="A0A5A8C1Y6"/>
<dbReference type="Proteomes" id="UP000325113">
    <property type="component" value="Unassembled WGS sequence"/>
</dbReference>
<protein>
    <recommendedName>
        <fullName evidence="3">DUF711 family protein</fullName>
    </recommendedName>
</protein>
<dbReference type="InterPro" id="IPR007841">
    <property type="entry name" value="UPF0210"/>
</dbReference>
<dbReference type="Gene3D" id="3.20.70.20">
    <property type="match status" value="1"/>
</dbReference>
<proteinExistence type="predicted"/>
<name>A0A5A8C1Y6_CAFRO</name>
<evidence type="ECO:0008006" key="3">
    <source>
        <dbReference type="Google" id="ProtNLM"/>
    </source>
</evidence>
<comment type="caution">
    <text evidence="1">The sequence shown here is derived from an EMBL/GenBank/DDBJ whole genome shotgun (WGS) entry which is preliminary data.</text>
</comment>
<dbReference type="SUPFAM" id="SSF51998">
    <property type="entry name" value="PFL-like glycyl radical enzymes"/>
    <property type="match status" value="2"/>
</dbReference>
<sequence>MASTAKEVGVSRGELPVVRTITAFVSPATAAQAKALSAAAGAVLAACFARLSEGGYAVQTVRVALSPFESWLGVAPGVDDEAATTAYRASLAEAAAAALEAAKHSYHAAGAGDDAPGVLLTVGPASSPAGALAIPHLVRTTPGVTASADVGRARGADGDAGSRTLMTMAPSADPAMCRACAEVMSELATTTEDAAGNFQFAALARVDPCTPFFPAAFAPPAGGAAPADAAASAAGRAAIGAEPAVGGGATGSGAAARGPRVLVALGLQHLNITVPAAEAAAAADPAGHAQPAAVAGAVAAALRPHVRALQADIEAVVADPSLAAAVAAAHGGGAGGSGGAPALAYIGTDTSFAPNPSAPALDRLFRAAGVPHPGASGSLALASALTAACKTLGVGASARPLLVGYCGLMLPPLEDLGLASAVSRGQLTVSDLLSLSAVCGIGLDTVPVHVPGLFPDSEGAGADSGAEGVAAAGVAPPLERVIGDVAAMAYRLGKPLSCRLFPYASAAGSATEFDHPHMCNTSVMALP</sequence>
<evidence type="ECO:0000313" key="2">
    <source>
        <dbReference type="Proteomes" id="UP000325113"/>
    </source>
</evidence>